<dbReference type="AlphaFoldDB" id="T1ACS6"/>
<proteinExistence type="predicted"/>
<gene>
    <name evidence="1" type="ORF">B2A_11352</name>
</gene>
<protein>
    <submittedName>
        <fullName evidence="1">50S ribosomal protein L31e</fullName>
    </submittedName>
</protein>
<dbReference type="Gene3D" id="3.10.440.10">
    <property type="match status" value="1"/>
</dbReference>
<dbReference type="EMBL" id="AUZZ01008192">
    <property type="protein sequence ID" value="EQD38729.1"/>
    <property type="molecule type" value="Genomic_DNA"/>
</dbReference>
<feature type="non-terminal residue" evidence="1">
    <location>
        <position position="1"/>
    </location>
</feature>
<accession>T1ACS6</accession>
<keyword evidence="1" id="KW-0687">Ribonucleoprotein</keyword>
<reference evidence="1" key="1">
    <citation type="submission" date="2013-08" db="EMBL/GenBank/DDBJ databases">
        <authorList>
            <person name="Mendez C."/>
            <person name="Richter M."/>
            <person name="Ferrer M."/>
            <person name="Sanchez J."/>
        </authorList>
    </citation>
    <scope>NUCLEOTIDE SEQUENCE</scope>
</reference>
<dbReference type="InterPro" id="IPR023621">
    <property type="entry name" value="Ribosomal_eL31_dom_sf"/>
</dbReference>
<dbReference type="GO" id="GO:0005840">
    <property type="term" value="C:ribosome"/>
    <property type="evidence" value="ECO:0007669"/>
    <property type="project" value="UniProtKB-KW"/>
</dbReference>
<comment type="caution">
    <text evidence="1">The sequence shown here is derived from an EMBL/GenBank/DDBJ whole genome shotgun (WGS) entry which is preliminary data.</text>
</comment>
<organism evidence="1">
    <name type="scientific">mine drainage metagenome</name>
    <dbReference type="NCBI Taxonomy" id="410659"/>
    <lineage>
        <taxon>unclassified sequences</taxon>
        <taxon>metagenomes</taxon>
        <taxon>ecological metagenomes</taxon>
    </lineage>
</organism>
<reference evidence="1" key="2">
    <citation type="journal article" date="2014" name="ISME J.">
        <title>Microbial stratification in low pH oxic and suboxic macroscopic growths along an acid mine drainage.</title>
        <authorList>
            <person name="Mendez-Garcia C."/>
            <person name="Mesa V."/>
            <person name="Sprenger R.R."/>
            <person name="Richter M."/>
            <person name="Diez M.S."/>
            <person name="Solano J."/>
            <person name="Bargiela R."/>
            <person name="Golyshina O.V."/>
            <person name="Manteca A."/>
            <person name="Ramos J.L."/>
            <person name="Gallego J.R."/>
            <person name="Llorente I."/>
            <person name="Martins Dos Santos V.A."/>
            <person name="Jensen O.N."/>
            <person name="Pelaez A.I."/>
            <person name="Sanchez J."/>
            <person name="Ferrer M."/>
        </authorList>
    </citation>
    <scope>NUCLEOTIDE SEQUENCE</scope>
</reference>
<evidence type="ECO:0000313" key="1">
    <source>
        <dbReference type="EMBL" id="EQD38729.1"/>
    </source>
</evidence>
<name>T1ACS6_9ZZZZ</name>
<dbReference type="SUPFAM" id="SSF54575">
    <property type="entry name" value="Ribosomal protein L31e"/>
    <property type="match status" value="1"/>
</dbReference>
<keyword evidence="1" id="KW-0689">Ribosomal protein</keyword>
<sequence>IDPKVNEKIWEHGRKKIASSISVKVIKLQDGTAEVIFP</sequence>